<accession>A0ABU4HN03</accession>
<dbReference type="Proteomes" id="UP001284601">
    <property type="component" value="Unassembled WGS sequence"/>
</dbReference>
<dbReference type="EMBL" id="JAWSTH010000012">
    <property type="protein sequence ID" value="MDW5594089.1"/>
    <property type="molecule type" value="Genomic_DNA"/>
</dbReference>
<proteinExistence type="predicted"/>
<dbReference type="SMART" id="SM00861">
    <property type="entry name" value="Transket_pyr"/>
    <property type="match status" value="1"/>
</dbReference>
<comment type="cofactor">
    <cofactor evidence="1">
        <name>thiamine diphosphate</name>
        <dbReference type="ChEBI" id="CHEBI:58937"/>
    </cofactor>
</comment>
<feature type="domain" description="Transketolase-like pyrimidine-binding" evidence="4">
    <location>
        <begin position="4"/>
        <end position="178"/>
    </location>
</feature>
<keyword evidence="2" id="KW-0560">Oxidoreductase</keyword>
<evidence type="ECO:0000256" key="2">
    <source>
        <dbReference type="ARBA" id="ARBA00023002"/>
    </source>
</evidence>
<dbReference type="InterPro" id="IPR009014">
    <property type="entry name" value="Transketo_C/PFOR_II"/>
</dbReference>
<dbReference type="PANTHER" id="PTHR43257">
    <property type="entry name" value="PYRUVATE DEHYDROGENASE E1 COMPONENT BETA SUBUNIT"/>
    <property type="match status" value="1"/>
</dbReference>
<keyword evidence="3" id="KW-0786">Thiamine pyrophosphate</keyword>
<protein>
    <submittedName>
        <fullName evidence="5">Transketolase C-terminal domain-containing protein</fullName>
    </submittedName>
</protein>
<evidence type="ECO:0000313" key="6">
    <source>
        <dbReference type="Proteomes" id="UP001284601"/>
    </source>
</evidence>
<evidence type="ECO:0000256" key="1">
    <source>
        <dbReference type="ARBA" id="ARBA00001964"/>
    </source>
</evidence>
<gene>
    <name evidence="5" type="ORF">R7226_07070</name>
</gene>
<dbReference type="Gene3D" id="3.40.50.970">
    <property type="match status" value="1"/>
</dbReference>
<evidence type="ECO:0000259" key="4">
    <source>
        <dbReference type="SMART" id="SM00861"/>
    </source>
</evidence>
<dbReference type="InterPro" id="IPR005475">
    <property type="entry name" value="Transketolase-like_Pyr-bd"/>
</dbReference>
<comment type="caution">
    <text evidence="5">The sequence shown here is derived from an EMBL/GenBank/DDBJ whole genome shotgun (WGS) entry which is preliminary data.</text>
</comment>
<dbReference type="Pfam" id="PF02779">
    <property type="entry name" value="Transket_pyr"/>
    <property type="match status" value="1"/>
</dbReference>
<dbReference type="PANTHER" id="PTHR43257:SF2">
    <property type="entry name" value="PYRUVATE DEHYDROGENASE E1 COMPONENT SUBUNIT BETA"/>
    <property type="match status" value="1"/>
</dbReference>
<dbReference type="SUPFAM" id="SSF52518">
    <property type="entry name" value="Thiamin diphosphate-binding fold (THDP-binding)"/>
    <property type="match status" value="1"/>
</dbReference>
<keyword evidence="6" id="KW-1185">Reference proteome</keyword>
<dbReference type="Pfam" id="PF02780">
    <property type="entry name" value="Transketolase_C"/>
    <property type="match status" value="1"/>
</dbReference>
<dbReference type="RefSeq" id="WP_318596347.1">
    <property type="nucleotide sequence ID" value="NZ_JAWSTH010000012.1"/>
</dbReference>
<dbReference type="InterPro" id="IPR033248">
    <property type="entry name" value="Transketolase_C"/>
</dbReference>
<dbReference type="Gene3D" id="3.40.50.920">
    <property type="match status" value="1"/>
</dbReference>
<organism evidence="5 6">
    <name type="scientific">Conexibacter stalactiti</name>
    <dbReference type="NCBI Taxonomy" id="1940611"/>
    <lineage>
        <taxon>Bacteria</taxon>
        <taxon>Bacillati</taxon>
        <taxon>Actinomycetota</taxon>
        <taxon>Thermoleophilia</taxon>
        <taxon>Solirubrobacterales</taxon>
        <taxon>Conexibacteraceae</taxon>
        <taxon>Conexibacter</taxon>
    </lineage>
</organism>
<reference evidence="6" key="1">
    <citation type="submission" date="2023-07" db="EMBL/GenBank/DDBJ databases">
        <title>Conexibacter stalactiti sp. nov., isolated from stalactites in a lava cave and emended description of the genus Conexibacter.</title>
        <authorList>
            <person name="Lee S.D."/>
        </authorList>
    </citation>
    <scope>NUCLEOTIDE SEQUENCE [LARGE SCALE GENOMIC DNA]</scope>
    <source>
        <strain evidence="6">KCTC 39840</strain>
    </source>
</reference>
<dbReference type="InterPro" id="IPR029061">
    <property type="entry name" value="THDP-binding"/>
</dbReference>
<evidence type="ECO:0000313" key="5">
    <source>
        <dbReference type="EMBL" id="MDW5594089.1"/>
    </source>
</evidence>
<dbReference type="SUPFAM" id="SSF52922">
    <property type="entry name" value="TK C-terminal domain-like"/>
    <property type="match status" value="1"/>
</dbReference>
<name>A0ABU4HN03_9ACTN</name>
<dbReference type="CDD" id="cd07036">
    <property type="entry name" value="TPP_PYR_E1-PDHc-beta_like"/>
    <property type="match status" value="1"/>
</dbReference>
<sequence length="323" mass="33996">MSALEFRTAIRDALDAELDRDENVIVFGEDVAVAGGVFAVTPGLHDRYGDGRVFDTPISELAMAGAAYGAAVCGMRPVLEIMFGDFLPLAMDSLVNQAAKFLFLDGEHGCPLVIRCVVGAGGRFGAIHSQMPVSWLHGIPGVKLVAPSTPADAYGLMRAAIQDDNPVVFFEHKRLYSTRGPALPAGGGALLPLGRAAVVRAGSDVTIVSVMKGVHDSLAAAETLAAQGVEAEVIDLRTIRPLDVETIVASVTKTSRLVVVEEGPLTGGWAGETIARVVEHALGDLDDAWRIATPDGPVPYSPPLEDAFLPGAERIAAEILERR</sequence>
<evidence type="ECO:0000256" key="3">
    <source>
        <dbReference type="ARBA" id="ARBA00023052"/>
    </source>
</evidence>